<dbReference type="Proteomes" id="UP000784294">
    <property type="component" value="Unassembled WGS sequence"/>
</dbReference>
<dbReference type="EMBL" id="CAAALY010080077">
    <property type="protein sequence ID" value="VEL26412.1"/>
    <property type="molecule type" value="Genomic_DNA"/>
</dbReference>
<evidence type="ECO:0000313" key="1">
    <source>
        <dbReference type="EMBL" id="VEL26412.1"/>
    </source>
</evidence>
<name>A0A3S5CJE8_9PLAT</name>
<keyword evidence="2" id="KW-1185">Reference proteome</keyword>
<organism evidence="1 2">
    <name type="scientific">Protopolystoma xenopodis</name>
    <dbReference type="NCBI Taxonomy" id="117903"/>
    <lineage>
        <taxon>Eukaryota</taxon>
        <taxon>Metazoa</taxon>
        <taxon>Spiralia</taxon>
        <taxon>Lophotrochozoa</taxon>
        <taxon>Platyhelminthes</taxon>
        <taxon>Monogenea</taxon>
        <taxon>Polyopisthocotylea</taxon>
        <taxon>Polystomatidea</taxon>
        <taxon>Polystomatidae</taxon>
        <taxon>Protopolystoma</taxon>
    </lineage>
</organism>
<evidence type="ECO:0000313" key="2">
    <source>
        <dbReference type="Proteomes" id="UP000784294"/>
    </source>
</evidence>
<dbReference type="AlphaFoldDB" id="A0A3S5CJE8"/>
<gene>
    <name evidence="1" type="ORF">PXEA_LOCUS19852</name>
</gene>
<comment type="caution">
    <text evidence="1">The sequence shown here is derived from an EMBL/GenBank/DDBJ whole genome shotgun (WGS) entry which is preliminary data.</text>
</comment>
<protein>
    <submittedName>
        <fullName evidence="1">Uncharacterized protein</fullName>
    </submittedName>
</protein>
<accession>A0A3S5CJE8</accession>
<reference evidence="1" key="1">
    <citation type="submission" date="2018-11" db="EMBL/GenBank/DDBJ databases">
        <authorList>
            <consortium name="Pathogen Informatics"/>
        </authorList>
    </citation>
    <scope>NUCLEOTIDE SEQUENCE</scope>
</reference>
<proteinExistence type="predicted"/>
<sequence>MLALIYCLRQFADRISRSVQVSGTVYRPAWQQLEEKALRKRLSIDQQVAAMQTHQLGITWTIIFVHWTSSARLFLVHVPFRGPIYKLDLGVAINLANKISGTCRPAIRKQAILHKIHT</sequence>
<feature type="non-terminal residue" evidence="1">
    <location>
        <position position="1"/>
    </location>
</feature>